<evidence type="ECO:0000313" key="4">
    <source>
        <dbReference type="EMBL" id="NHO66243.1"/>
    </source>
</evidence>
<sequence>MKPNTPILKSGHWSRAVAELDAAGRAYVLVTIIGARGSTPRDQGSKMVVSADDQGDLQCIGSIGGGHLEYLVIARAGELLSQGRASQQLEDFPLGAKLGQCCGGSASVLLESFVPRPVNLMLFGAGHVGRALIKVLAELPCRVWWVDERESLLQQDVEMAALPDNVTAVCDTDAVDAVARMPGNSYYLVMTHNHQLDYDLCRTILQRDDARYIGLIGSATKWQRFKLRFDHRGIDAQQYQHIHCPVGLSAVSGKLPMEVAVSIAAEIIHTYQQQQAKQPRPTRRGVAWPEVQAALNRDASPSPDIREEPHEQP</sequence>
<dbReference type="RefSeq" id="WP_167186718.1">
    <property type="nucleotide sequence ID" value="NZ_JAAONZ010000008.1"/>
</dbReference>
<evidence type="ECO:0000256" key="1">
    <source>
        <dbReference type="SAM" id="MobiDB-lite"/>
    </source>
</evidence>
<evidence type="ECO:0000259" key="2">
    <source>
        <dbReference type="Pfam" id="PF02625"/>
    </source>
</evidence>
<dbReference type="InterPro" id="IPR052698">
    <property type="entry name" value="MoCofactor_Util/Proc"/>
</dbReference>
<proteinExistence type="predicted"/>
<evidence type="ECO:0000259" key="3">
    <source>
        <dbReference type="Pfam" id="PF13478"/>
    </source>
</evidence>
<organism evidence="4 5">
    <name type="scientific">Pseudomaricurvus hydrocarbonicus</name>
    <dbReference type="NCBI Taxonomy" id="1470433"/>
    <lineage>
        <taxon>Bacteria</taxon>
        <taxon>Pseudomonadati</taxon>
        <taxon>Pseudomonadota</taxon>
        <taxon>Gammaproteobacteria</taxon>
        <taxon>Cellvibrionales</taxon>
        <taxon>Cellvibrionaceae</taxon>
        <taxon>Pseudomaricurvus</taxon>
    </lineage>
</organism>
<accession>A0A9E5JSZ8</accession>
<comment type="caution">
    <text evidence="4">The sequence shown here is derived from an EMBL/GenBank/DDBJ whole genome shotgun (WGS) entry which is preliminary data.</text>
</comment>
<dbReference type="InterPro" id="IPR036291">
    <property type="entry name" value="NAD(P)-bd_dom_sf"/>
</dbReference>
<dbReference type="InterPro" id="IPR003777">
    <property type="entry name" value="XdhC_CoxI"/>
</dbReference>
<feature type="region of interest" description="Disordered" evidence="1">
    <location>
        <begin position="274"/>
        <end position="313"/>
    </location>
</feature>
<feature type="domain" description="XdhC- CoxI" evidence="2">
    <location>
        <begin position="22"/>
        <end position="86"/>
    </location>
</feature>
<reference evidence="4" key="1">
    <citation type="submission" date="2020-03" db="EMBL/GenBank/DDBJ databases">
        <authorList>
            <person name="Guo F."/>
        </authorList>
    </citation>
    <scope>NUCLEOTIDE SEQUENCE</scope>
    <source>
        <strain evidence="4">JCM 30134</strain>
    </source>
</reference>
<dbReference type="PANTHER" id="PTHR30388:SF6">
    <property type="entry name" value="XANTHINE DEHYDROGENASE SUBUNIT A-RELATED"/>
    <property type="match status" value="1"/>
</dbReference>
<dbReference type="InterPro" id="IPR014308">
    <property type="entry name" value="Xanthine_DH_XdhC"/>
</dbReference>
<dbReference type="SUPFAM" id="SSF51735">
    <property type="entry name" value="NAD(P)-binding Rossmann-fold domains"/>
    <property type="match status" value="1"/>
</dbReference>
<protein>
    <submittedName>
        <fullName evidence="4">Xanthine dehydrogenase accessory protein XdhC</fullName>
    </submittedName>
</protein>
<dbReference type="NCBIfam" id="TIGR02964">
    <property type="entry name" value="xanthine_xdhC"/>
    <property type="match status" value="1"/>
</dbReference>
<dbReference type="InterPro" id="IPR027051">
    <property type="entry name" value="XdhC_Rossmann_dom"/>
</dbReference>
<dbReference type="EMBL" id="JAAONZ010000008">
    <property type="protein sequence ID" value="NHO66243.1"/>
    <property type="molecule type" value="Genomic_DNA"/>
</dbReference>
<dbReference type="Pfam" id="PF13478">
    <property type="entry name" value="XdhC_C"/>
    <property type="match status" value="1"/>
</dbReference>
<dbReference type="AlphaFoldDB" id="A0A9E5JSZ8"/>
<evidence type="ECO:0000313" key="5">
    <source>
        <dbReference type="Proteomes" id="UP000787472"/>
    </source>
</evidence>
<dbReference type="Proteomes" id="UP000787472">
    <property type="component" value="Unassembled WGS sequence"/>
</dbReference>
<dbReference type="Pfam" id="PF02625">
    <property type="entry name" value="XdhC_CoxI"/>
    <property type="match status" value="1"/>
</dbReference>
<dbReference type="Gene3D" id="3.40.50.720">
    <property type="entry name" value="NAD(P)-binding Rossmann-like Domain"/>
    <property type="match status" value="1"/>
</dbReference>
<feature type="domain" description="XdhC Rossmann" evidence="3">
    <location>
        <begin position="120"/>
        <end position="267"/>
    </location>
</feature>
<keyword evidence="5" id="KW-1185">Reference proteome</keyword>
<name>A0A9E5JSZ8_9GAMM</name>
<gene>
    <name evidence="4" type="primary">xdhC</name>
    <name evidence="4" type="ORF">G8770_11880</name>
</gene>
<feature type="compositionally biased region" description="Basic and acidic residues" evidence="1">
    <location>
        <begin position="304"/>
        <end position="313"/>
    </location>
</feature>
<dbReference type="PANTHER" id="PTHR30388">
    <property type="entry name" value="ALDEHYDE OXIDOREDUCTASE MOLYBDENUM COFACTOR ASSEMBLY PROTEIN"/>
    <property type="match status" value="1"/>
</dbReference>